<feature type="signal peptide" evidence="6">
    <location>
        <begin position="1"/>
        <end position="19"/>
    </location>
</feature>
<keyword evidence="6" id="KW-0732">Signal</keyword>
<evidence type="ECO:0000256" key="5">
    <source>
        <dbReference type="SAM" id="Phobius"/>
    </source>
</evidence>
<dbReference type="Proteomes" id="UP000236544">
    <property type="component" value="Unassembled WGS sequence"/>
</dbReference>
<dbReference type="AlphaFoldDB" id="A0A0N7MLY5"/>
<keyword evidence="4 5" id="KW-0472">Membrane</keyword>
<keyword evidence="9" id="KW-1185">Reference proteome</keyword>
<evidence type="ECO:0000313" key="8">
    <source>
        <dbReference type="EMBL" id="CUS23588.1"/>
    </source>
</evidence>
<evidence type="ECO:0000259" key="7">
    <source>
        <dbReference type="Pfam" id="PF20520"/>
    </source>
</evidence>
<comment type="subcellular location">
    <subcellularLocation>
        <location evidence="1">Membrane</location>
        <topology evidence="1">Single-pass membrane protein</topology>
    </subcellularLocation>
</comment>
<evidence type="ECO:0000256" key="2">
    <source>
        <dbReference type="ARBA" id="ARBA00022692"/>
    </source>
</evidence>
<sequence length="253" mass="28229">MLLKSLFLFLAVLFQACAAKTSFLSMNSHRYRDALGDEQVASLEELTRISDAEEPVVWFKFDKFDLLGELAQSTVETRFLTAFFEESVTDVLTQDSSSEAAENVRSEIFEVAEIPASVFESLYDRVHPNDDALVFEFTEPNYDLALLDEYLETVYIYLEETLANIDNLAFQVPTSGKSYARAHSNVEVTDPEKKPGSSTDGVQSALWTEGLISCLIVAGLLLWILVIAISWITSLDISYGALEKPANPLKKTN</sequence>
<accession>A0A0N7MLY5</accession>
<feature type="chain" id="PRO_5006016206" evidence="6">
    <location>
        <begin position="20"/>
        <end position="253"/>
    </location>
</feature>
<evidence type="ECO:0000313" key="9">
    <source>
        <dbReference type="Proteomes" id="UP000236544"/>
    </source>
</evidence>
<evidence type="ECO:0000256" key="6">
    <source>
        <dbReference type="SAM" id="SignalP"/>
    </source>
</evidence>
<feature type="transmembrane region" description="Helical" evidence="5">
    <location>
        <begin position="210"/>
        <end position="232"/>
    </location>
</feature>
<dbReference type="PROSITE" id="PS51257">
    <property type="entry name" value="PROKAR_LIPOPROTEIN"/>
    <property type="match status" value="1"/>
</dbReference>
<dbReference type="OrthoDB" id="9985059at2759"/>
<evidence type="ECO:0000256" key="3">
    <source>
        <dbReference type="ARBA" id="ARBA00022989"/>
    </source>
</evidence>
<proteinExistence type="predicted"/>
<dbReference type="EMBL" id="LN890547">
    <property type="protein sequence ID" value="CUS23588.1"/>
    <property type="molecule type" value="Genomic_DNA"/>
</dbReference>
<dbReference type="InterPro" id="IPR046756">
    <property type="entry name" value="VAS1/VOA1_TM"/>
</dbReference>
<protein>
    <submittedName>
        <fullName evidence="8">LAQU0S10e03906g1_1</fullName>
    </submittedName>
</protein>
<dbReference type="GO" id="GO:0016020">
    <property type="term" value="C:membrane"/>
    <property type="evidence" value="ECO:0007669"/>
    <property type="project" value="UniProtKB-SubCell"/>
</dbReference>
<keyword evidence="3 5" id="KW-1133">Transmembrane helix</keyword>
<organism evidence="8 9">
    <name type="scientific">Lachancea quebecensis</name>
    <dbReference type="NCBI Taxonomy" id="1654605"/>
    <lineage>
        <taxon>Eukaryota</taxon>
        <taxon>Fungi</taxon>
        <taxon>Dikarya</taxon>
        <taxon>Ascomycota</taxon>
        <taxon>Saccharomycotina</taxon>
        <taxon>Saccharomycetes</taxon>
        <taxon>Saccharomycetales</taxon>
        <taxon>Saccharomycetaceae</taxon>
        <taxon>Lachancea</taxon>
    </lineage>
</organism>
<keyword evidence="2 5" id="KW-0812">Transmembrane</keyword>
<feature type="domain" description="V-type proton ATPase subunit S1/VOA1 transmembrane" evidence="7">
    <location>
        <begin position="206"/>
        <end position="244"/>
    </location>
</feature>
<name>A0A0N7MLY5_9SACH</name>
<dbReference type="Pfam" id="PF20520">
    <property type="entry name" value="Ac45-VOA1_TM"/>
    <property type="match status" value="1"/>
</dbReference>
<gene>
    <name evidence="8" type="ORF">LAQU0_S10e03906g</name>
</gene>
<evidence type="ECO:0000256" key="4">
    <source>
        <dbReference type="ARBA" id="ARBA00023136"/>
    </source>
</evidence>
<evidence type="ECO:0000256" key="1">
    <source>
        <dbReference type="ARBA" id="ARBA00004167"/>
    </source>
</evidence>
<reference evidence="9" key="1">
    <citation type="submission" date="2015-10" db="EMBL/GenBank/DDBJ databases">
        <authorList>
            <person name="Devillers H."/>
        </authorList>
    </citation>
    <scope>NUCLEOTIDE SEQUENCE [LARGE SCALE GENOMIC DNA]</scope>
</reference>